<dbReference type="EMBL" id="LT607750">
    <property type="protein sequence ID" value="SCG53073.1"/>
    <property type="molecule type" value="Genomic_DNA"/>
</dbReference>
<sequence>MAGPLPVDPYQQTHPELIETPERTQEQMLMRRSTTRTTNSRAAASDNFVTGPPQTPRAVRRRFGRTVLISLLAMASGVGLMAPPATAATTRQQIVSVATNQLGGTGCNPGYYNSCGIEWCAEFARWVWRTAGVSDVSGLDSWAQSFKTYGIGRGLYHSRSSGYVPQPGDAIVFDWDHASGDGHPIDHVAIVTSATSTQVNTIGGNQGNSNNYSSKVSRASYSRTNTDIDGYVSPAGVGSGTPVDERNVGHSVTGDSFADLIGTKADGTMLLYANNFVRDDGVPYGSSRQIGSGWGSFNQVVNADVTGDGYTDLVARKTDGTLWLYPNNIERDNGVPYSSPDARQIGSGWGGFDRIIGADATGDGFTDLVARKTDGTLWLYPNNFVRDGGVPYSGSTARQIGHGWSGFNTLVGADVTGDGFTDLVARKTDGTLWLYPNNFVRDNGVPYGSASQIGSGWGGFNHVVGADVTGDGYTDLVARKTDGTLWLYPNNIERDNGVPYSSPDARQIGSGWGGFTDII</sequence>
<dbReference type="SUPFAM" id="SSF69318">
    <property type="entry name" value="Integrin alpha N-terminal domain"/>
    <property type="match status" value="1"/>
</dbReference>
<dbReference type="InterPro" id="IPR013517">
    <property type="entry name" value="FG-GAP"/>
</dbReference>
<feature type="domain" description="Peptidase C51" evidence="3">
    <location>
        <begin position="95"/>
        <end position="233"/>
    </location>
</feature>
<reference evidence="4 5" key="1">
    <citation type="submission" date="2016-06" db="EMBL/GenBank/DDBJ databases">
        <authorList>
            <person name="Kjaerup R.B."/>
            <person name="Dalgaard T.S."/>
            <person name="Juul-Madsen H.R."/>
        </authorList>
    </citation>
    <scope>NUCLEOTIDE SEQUENCE [LARGE SCALE GENOMIC DNA]</scope>
    <source>
        <strain evidence="4 5">DSM 43904</strain>
    </source>
</reference>
<proteinExistence type="predicted"/>
<dbReference type="InterPro" id="IPR007921">
    <property type="entry name" value="CHAP_dom"/>
</dbReference>
<dbReference type="SUPFAM" id="SSF54001">
    <property type="entry name" value="Cysteine proteinases"/>
    <property type="match status" value="1"/>
</dbReference>
<gene>
    <name evidence="4" type="ORF">GA0070609_2751</name>
</gene>
<dbReference type="AlphaFoldDB" id="A0A1C5I4E4"/>
<dbReference type="Pfam" id="PF05257">
    <property type="entry name" value="CHAP"/>
    <property type="match status" value="1"/>
</dbReference>
<feature type="compositionally biased region" description="Low complexity" evidence="2">
    <location>
        <begin position="31"/>
        <end position="45"/>
    </location>
</feature>
<evidence type="ECO:0000313" key="4">
    <source>
        <dbReference type="EMBL" id="SCG53073.1"/>
    </source>
</evidence>
<keyword evidence="5" id="KW-1185">Reference proteome</keyword>
<accession>A0A1C5I4E4</accession>
<dbReference type="Proteomes" id="UP000198217">
    <property type="component" value="Chromosome I"/>
</dbReference>
<dbReference type="Pfam" id="PF13517">
    <property type="entry name" value="FG-GAP_3"/>
    <property type="match status" value="1"/>
</dbReference>
<keyword evidence="1" id="KW-0732">Signal</keyword>
<organism evidence="4 5">
    <name type="scientific">Micromonospora echinaurantiaca</name>
    <dbReference type="NCBI Taxonomy" id="47857"/>
    <lineage>
        <taxon>Bacteria</taxon>
        <taxon>Bacillati</taxon>
        <taxon>Actinomycetota</taxon>
        <taxon>Actinomycetes</taxon>
        <taxon>Micromonosporales</taxon>
        <taxon>Micromonosporaceae</taxon>
        <taxon>Micromonospora</taxon>
    </lineage>
</organism>
<dbReference type="Gene3D" id="3.90.1720.10">
    <property type="entry name" value="endopeptidase domain like (from Nostoc punctiforme)"/>
    <property type="match status" value="1"/>
</dbReference>
<evidence type="ECO:0000256" key="2">
    <source>
        <dbReference type="SAM" id="MobiDB-lite"/>
    </source>
</evidence>
<dbReference type="InterPro" id="IPR038765">
    <property type="entry name" value="Papain-like_cys_pep_sf"/>
</dbReference>
<dbReference type="InterPro" id="IPR028994">
    <property type="entry name" value="Integrin_alpha_N"/>
</dbReference>
<dbReference type="PANTHER" id="PTHR44103:SF1">
    <property type="entry name" value="PROPROTEIN CONVERTASE P"/>
    <property type="match status" value="1"/>
</dbReference>
<evidence type="ECO:0000259" key="3">
    <source>
        <dbReference type="PROSITE" id="PS50911"/>
    </source>
</evidence>
<dbReference type="PANTHER" id="PTHR44103">
    <property type="entry name" value="PROPROTEIN CONVERTASE P"/>
    <property type="match status" value="1"/>
</dbReference>
<evidence type="ECO:0000256" key="1">
    <source>
        <dbReference type="ARBA" id="ARBA00022729"/>
    </source>
</evidence>
<feature type="region of interest" description="Disordered" evidence="2">
    <location>
        <begin position="31"/>
        <end position="56"/>
    </location>
</feature>
<evidence type="ECO:0000313" key="5">
    <source>
        <dbReference type="Proteomes" id="UP000198217"/>
    </source>
</evidence>
<name>A0A1C5I4E4_9ACTN</name>
<protein>
    <submittedName>
        <fullName evidence="4">Repeat domain-containing protein</fullName>
    </submittedName>
</protein>
<dbReference type="PROSITE" id="PS50911">
    <property type="entry name" value="CHAP"/>
    <property type="match status" value="1"/>
</dbReference>